<dbReference type="InterPro" id="IPR013783">
    <property type="entry name" value="Ig-like_fold"/>
</dbReference>
<dbReference type="PANTHER" id="PTHR37833">
    <property type="entry name" value="LIPOPROTEIN-RELATED"/>
    <property type="match status" value="1"/>
</dbReference>
<sequence length="354" mass="39145">MKRVILMLFFLLPLFLFGQRAKIEFETTMHNFGNISESGGMVSYDFVFKNTGNSPLILTEVRPSCGCATPQWSRKPILPNETGSIKVSFNPKNRPNSFLKSITVKSNAENAIVSLTIKGKVFSGAADPYADYTHSIGSLKTRSHYLNLGSIYNTATVEKTMDIVNTGTRPVKVSIQPAGNYILASVTPETLKSGEKGEIHITYYAAQRKDWGFVNDQMELQTDTGDKGSLGVVANICEDFSEYKNNHYQNAPQAVFSETDINLGILKKNTTKKQEIYIQNAGKSELIIRKIKTSDDQMLTVVPAKTIIKPGKKIKVTLTLNTDDIAGRKVKIVSFTLNDPKNTIVTCKLTGNVQ</sequence>
<organism evidence="7 8">
    <name type="scientific">Odoribacter laneus YIT 12061</name>
    <dbReference type="NCBI Taxonomy" id="742817"/>
    <lineage>
        <taxon>Bacteria</taxon>
        <taxon>Pseudomonadati</taxon>
        <taxon>Bacteroidota</taxon>
        <taxon>Bacteroidia</taxon>
        <taxon>Bacteroidales</taxon>
        <taxon>Odoribacteraceae</taxon>
        <taxon>Odoribacter</taxon>
    </lineage>
</organism>
<evidence type="ECO:0000256" key="5">
    <source>
        <dbReference type="ARBA" id="ARBA00023273"/>
    </source>
</evidence>
<evidence type="ECO:0000256" key="4">
    <source>
        <dbReference type="ARBA" id="ARBA00023069"/>
    </source>
</evidence>
<dbReference type="Proteomes" id="UP000004892">
    <property type="component" value="Unassembled WGS sequence"/>
</dbReference>
<dbReference type="NCBIfam" id="NF012200">
    <property type="entry name" value="choice_anch_D"/>
    <property type="match status" value="1"/>
</dbReference>
<evidence type="ECO:0000256" key="3">
    <source>
        <dbReference type="ARBA" id="ARBA00022490"/>
    </source>
</evidence>
<dbReference type="EMBL" id="ADMC01000002">
    <property type="protein sequence ID" value="EHP50921.1"/>
    <property type="molecule type" value="Genomic_DNA"/>
</dbReference>
<keyword evidence="4" id="KW-0969">Cilium</keyword>
<keyword evidence="5" id="KW-0966">Cell projection</keyword>
<reference evidence="7 8" key="1">
    <citation type="submission" date="2012-01" db="EMBL/GenBank/DDBJ databases">
        <title>The Genome Sequence of Odoribacter laneus YIT 12061.</title>
        <authorList>
            <consortium name="The Broad Institute Genome Sequencing Platform"/>
            <person name="Earl A."/>
            <person name="Ward D."/>
            <person name="Feldgarden M."/>
            <person name="Gevers D."/>
            <person name="Morotomi M."/>
            <person name="Young S.K."/>
            <person name="Zeng Q."/>
            <person name="Gargeya S."/>
            <person name="Fitzgerald M."/>
            <person name="Haas B."/>
            <person name="Abouelleil A."/>
            <person name="Alvarado L."/>
            <person name="Arachchi H.M."/>
            <person name="Berlin A."/>
            <person name="Chapman S.B."/>
            <person name="Gearin G."/>
            <person name="Goldberg J."/>
            <person name="Griggs A."/>
            <person name="Gujja S."/>
            <person name="Hansen M."/>
            <person name="Heiman D."/>
            <person name="Howarth C."/>
            <person name="Larimer J."/>
            <person name="Lui A."/>
            <person name="MacDonald P.J.P."/>
            <person name="McCowen C."/>
            <person name="Montmayeur A."/>
            <person name="Murphy C."/>
            <person name="Neiman D."/>
            <person name="Pearson M."/>
            <person name="Priest M."/>
            <person name="Roberts A."/>
            <person name="Saif S."/>
            <person name="Shea T."/>
            <person name="Sisk P."/>
            <person name="Stolte C."/>
            <person name="Sykes S."/>
            <person name="Wortman J."/>
            <person name="Nusbaum C."/>
            <person name="Birren B."/>
        </authorList>
    </citation>
    <scope>NUCLEOTIDE SEQUENCE [LARGE SCALE GENOMIC DNA]</scope>
    <source>
        <strain evidence="7 8">YIT 12061</strain>
    </source>
</reference>
<feature type="domain" description="MSP" evidence="6">
    <location>
        <begin position="247"/>
        <end position="354"/>
    </location>
</feature>
<dbReference type="InterPro" id="IPR053879">
    <property type="entry name" value="HYDIN_VesB_CFA65-like_Ig"/>
</dbReference>
<comment type="subcellular location">
    <subcellularLocation>
        <location evidence="1">Cell projection</location>
        <location evidence="1">Cilium</location>
    </subcellularLocation>
    <subcellularLocation>
        <location evidence="2">Cytoplasm</location>
    </subcellularLocation>
</comment>
<dbReference type="Pfam" id="PF07610">
    <property type="entry name" value="DUF1573"/>
    <property type="match status" value="2"/>
</dbReference>
<name>H1DDB2_9BACT</name>
<evidence type="ECO:0000313" key="7">
    <source>
        <dbReference type="EMBL" id="EHP50921.1"/>
    </source>
</evidence>
<dbReference type="PANTHER" id="PTHR37833:SF1">
    <property type="entry name" value="SIGNAL PEPTIDE PROTEIN"/>
    <property type="match status" value="1"/>
</dbReference>
<keyword evidence="3" id="KW-0963">Cytoplasm</keyword>
<evidence type="ECO:0000256" key="1">
    <source>
        <dbReference type="ARBA" id="ARBA00004138"/>
    </source>
</evidence>
<dbReference type="GO" id="GO:0005737">
    <property type="term" value="C:cytoplasm"/>
    <property type="evidence" value="ECO:0007669"/>
    <property type="project" value="UniProtKB-SubCell"/>
</dbReference>
<dbReference type="InterPro" id="IPR011467">
    <property type="entry name" value="DUF1573"/>
</dbReference>
<evidence type="ECO:0000256" key="2">
    <source>
        <dbReference type="ARBA" id="ARBA00004496"/>
    </source>
</evidence>
<comment type="caution">
    <text evidence="7">The sequence shown here is derived from an EMBL/GenBank/DDBJ whole genome shotgun (WGS) entry which is preliminary data.</text>
</comment>
<keyword evidence="8" id="KW-1185">Reference proteome</keyword>
<evidence type="ECO:0000313" key="8">
    <source>
        <dbReference type="Proteomes" id="UP000004892"/>
    </source>
</evidence>
<dbReference type="RefSeq" id="WP_009135402.1">
    <property type="nucleotide sequence ID" value="NZ_JH594596.1"/>
</dbReference>
<dbReference type="eggNOG" id="ENOG502Z9QX">
    <property type="taxonomic scope" value="Bacteria"/>
</dbReference>
<gene>
    <name evidence="7" type="ORF">HMPREF9449_00248</name>
</gene>
<dbReference type="InterPro" id="IPR008962">
    <property type="entry name" value="PapD-like_sf"/>
</dbReference>
<dbReference type="AlphaFoldDB" id="H1DDB2"/>
<proteinExistence type="predicted"/>
<dbReference type="SUPFAM" id="SSF49354">
    <property type="entry name" value="PapD-like"/>
    <property type="match status" value="1"/>
</dbReference>
<protein>
    <recommendedName>
        <fullName evidence="6">MSP domain-containing protein</fullName>
    </recommendedName>
</protein>
<evidence type="ECO:0000259" key="6">
    <source>
        <dbReference type="PROSITE" id="PS50202"/>
    </source>
</evidence>
<dbReference type="PROSITE" id="PS50202">
    <property type="entry name" value="MSP"/>
    <property type="match status" value="1"/>
</dbReference>
<dbReference type="PATRIC" id="fig|742817.3.peg.255"/>
<dbReference type="Gene3D" id="2.60.40.10">
    <property type="entry name" value="Immunoglobulins"/>
    <property type="match status" value="3"/>
</dbReference>
<dbReference type="Pfam" id="PF22544">
    <property type="entry name" value="HYDIN_VesB_CFA65-like_Ig"/>
    <property type="match status" value="1"/>
</dbReference>
<dbReference type="GeneID" id="98067909"/>
<dbReference type="STRING" id="742817.HMPREF9449_00248"/>
<dbReference type="HOGENOM" id="CLU_051681_0_0_10"/>
<dbReference type="InterPro" id="IPR000535">
    <property type="entry name" value="MSP_dom"/>
</dbReference>
<accession>H1DDB2</accession>